<organism evidence="8">
    <name type="scientific">Salpingoeca rosetta (strain ATCC 50818 / BSB-021)</name>
    <dbReference type="NCBI Taxonomy" id="946362"/>
    <lineage>
        <taxon>Eukaryota</taxon>
        <taxon>Choanoflagellata</taxon>
        <taxon>Craspedida</taxon>
        <taxon>Salpingoecidae</taxon>
        <taxon>Salpingoeca</taxon>
    </lineage>
</organism>
<feature type="region of interest" description="Disordered" evidence="6">
    <location>
        <begin position="1"/>
        <end position="54"/>
    </location>
</feature>
<dbReference type="KEGG" id="sre:PTSG_05344"/>
<dbReference type="PROSITE" id="PS00018">
    <property type="entry name" value="EF_HAND_1"/>
    <property type="match status" value="1"/>
</dbReference>
<keyword evidence="5" id="KW-0472">Membrane</keyword>
<evidence type="ECO:0008006" key="9">
    <source>
        <dbReference type="Google" id="ProtNLM"/>
    </source>
</evidence>
<evidence type="ECO:0000256" key="6">
    <source>
        <dbReference type="SAM" id="MobiDB-lite"/>
    </source>
</evidence>
<dbReference type="OMA" id="NAPPQEY"/>
<evidence type="ECO:0000256" key="5">
    <source>
        <dbReference type="ARBA" id="ARBA00023136"/>
    </source>
</evidence>
<dbReference type="PANTHER" id="PTHR21346:SF10">
    <property type="entry name" value="TRANSMEMBRANE PROTEIN"/>
    <property type="match status" value="1"/>
</dbReference>
<dbReference type="Proteomes" id="UP000007799">
    <property type="component" value="Unassembled WGS sequence"/>
</dbReference>
<name>F2UA61_SALR5</name>
<protein>
    <recommendedName>
        <fullName evidence="9">EF-hand domain-containing protein</fullName>
    </recommendedName>
</protein>
<dbReference type="AlphaFoldDB" id="F2UA61"/>
<comment type="similarity">
    <text evidence="2">Belongs to the FUN14 family.</text>
</comment>
<keyword evidence="8" id="KW-1185">Reference proteome</keyword>
<evidence type="ECO:0000313" key="8">
    <source>
        <dbReference type="Proteomes" id="UP000007799"/>
    </source>
</evidence>
<dbReference type="eggNOG" id="ENOG502SC38">
    <property type="taxonomic scope" value="Eukaryota"/>
</dbReference>
<evidence type="ECO:0000256" key="3">
    <source>
        <dbReference type="ARBA" id="ARBA00022692"/>
    </source>
</evidence>
<feature type="compositionally biased region" description="Acidic residues" evidence="6">
    <location>
        <begin position="12"/>
        <end position="36"/>
    </location>
</feature>
<evidence type="ECO:0000256" key="2">
    <source>
        <dbReference type="ARBA" id="ARBA00009160"/>
    </source>
</evidence>
<comment type="subcellular location">
    <subcellularLocation>
        <location evidence="1">Membrane</location>
    </subcellularLocation>
</comment>
<dbReference type="InParanoid" id="F2UA61"/>
<keyword evidence="3" id="KW-0812">Transmembrane</keyword>
<dbReference type="GeneID" id="16074495"/>
<dbReference type="Pfam" id="PF04930">
    <property type="entry name" value="FUN14"/>
    <property type="match status" value="1"/>
</dbReference>
<dbReference type="GO" id="GO:0016020">
    <property type="term" value="C:membrane"/>
    <property type="evidence" value="ECO:0007669"/>
    <property type="project" value="UniProtKB-SubCell"/>
</dbReference>
<gene>
    <name evidence="7" type="ORF">PTSG_05344</name>
</gene>
<proteinExistence type="inferred from homology"/>
<evidence type="ECO:0000313" key="7">
    <source>
        <dbReference type="EMBL" id="EGD73636.1"/>
    </source>
</evidence>
<evidence type="ECO:0000256" key="4">
    <source>
        <dbReference type="ARBA" id="ARBA00022989"/>
    </source>
</evidence>
<sequence length="175" mass="18943">MSSRKGARTVVEEEDDDGQEEDEVEEEWLEEDEIETEGARRFHGQGRTPAGVSDSGDTSLDFRFLAGPLSTTFSVGTLTGACAASAVKKVGRMSAGFIGAGFLALQLLAYKGYVTVHWDKIEHDVTSILDRDGDGKVSQADLQYWQHQLAKMATFQLPASMAGFGVGFGLGLKYL</sequence>
<dbReference type="RefSeq" id="XP_004993917.1">
    <property type="nucleotide sequence ID" value="XM_004993860.1"/>
</dbReference>
<dbReference type="EMBL" id="GL832966">
    <property type="protein sequence ID" value="EGD73636.1"/>
    <property type="molecule type" value="Genomic_DNA"/>
</dbReference>
<dbReference type="OrthoDB" id="163794at2759"/>
<dbReference type="InterPro" id="IPR007014">
    <property type="entry name" value="FUN14"/>
</dbReference>
<accession>F2UA61</accession>
<dbReference type="STRING" id="946362.F2UA61"/>
<dbReference type="InterPro" id="IPR018247">
    <property type="entry name" value="EF_Hand_1_Ca_BS"/>
</dbReference>
<dbReference type="PANTHER" id="PTHR21346">
    <property type="entry name" value="FUN14 DOMAIN CONTAINING"/>
    <property type="match status" value="1"/>
</dbReference>
<keyword evidence="4" id="KW-1133">Transmembrane helix</keyword>
<reference evidence="7" key="1">
    <citation type="submission" date="2009-08" db="EMBL/GenBank/DDBJ databases">
        <title>Annotation of Salpingoeca rosetta.</title>
        <authorList>
            <consortium name="The Broad Institute Genome Sequencing Platform"/>
            <person name="Russ C."/>
            <person name="Cuomo C."/>
            <person name="Burger G."/>
            <person name="Gray M.W."/>
            <person name="Holland P.W.H."/>
            <person name="King N."/>
            <person name="Lang F.B.F."/>
            <person name="Roger A.J."/>
            <person name="Ruiz-Trillo I."/>
            <person name="Young S.K."/>
            <person name="Zeng Q."/>
            <person name="Gargeya S."/>
            <person name="Alvarado L."/>
            <person name="Berlin A."/>
            <person name="Chapman S.B."/>
            <person name="Chen Z."/>
            <person name="Freedman E."/>
            <person name="Gellesch M."/>
            <person name="Goldberg J."/>
            <person name="Griggs A."/>
            <person name="Gujja S."/>
            <person name="Heilman E."/>
            <person name="Heiman D."/>
            <person name="Howarth C."/>
            <person name="Mehta T."/>
            <person name="Neiman D."/>
            <person name="Pearson M."/>
            <person name="Roberts A."/>
            <person name="Saif S."/>
            <person name="Shea T."/>
            <person name="Shenoy N."/>
            <person name="Sisk P."/>
            <person name="Stolte C."/>
            <person name="Sykes S."/>
            <person name="White J."/>
            <person name="Yandava C."/>
            <person name="Haas B."/>
            <person name="Nusbaum C."/>
            <person name="Birren B."/>
        </authorList>
    </citation>
    <scope>NUCLEOTIDE SEQUENCE [LARGE SCALE GENOMIC DNA]</scope>
    <source>
        <strain evidence="7">ATCC 50818</strain>
    </source>
</reference>
<evidence type="ECO:0000256" key="1">
    <source>
        <dbReference type="ARBA" id="ARBA00004370"/>
    </source>
</evidence>